<dbReference type="Proteomes" id="UP000275267">
    <property type="component" value="Unassembled WGS sequence"/>
</dbReference>
<reference evidence="3" key="1">
    <citation type="journal article" date="2019" name="Nat. Commun.">
        <title>The genome of broomcorn millet.</title>
        <authorList>
            <person name="Zou C."/>
            <person name="Miki D."/>
            <person name="Li D."/>
            <person name="Tang Q."/>
            <person name="Xiao L."/>
            <person name="Rajput S."/>
            <person name="Deng P."/>
            <person name="Jia W."/>
            <person name="Huang R."/>
            <person name="Zhang M."/>
            <person name="Sun Y."/>
            <person name="Hu J."/>
            <person name="Fu X."/>
            <person name="Schnable P.S."/>
            <person name="Li F."/>
            <person name="Zhang H."/>
            <person name="Feng B."/>
            <person name="Zhu X."/>
            <person name="Liu R."/>
            <person name="Schnable J.C."/>
            <person name="Zhu J.-K."/>
            <person name="Zhang H."/>
        </authorList>
    </citation>
    <scope>NUCLEOTIDE SEQUENCE [LARGE SCALE GENOMIC DNA]</scope>
</reference>
<dbReference type="SUPFAM" id="SSF52047">
    <property type="entry name" value="RNI-like"/>
    <property type="match status" value="1"/>
</dbReference>
<dbReference type="Gene3D" id="3.80.10.10">
    <property type="entry name" value="Ribonuclease Inhibitor"/>
    <property type="match status" value="1"/>
</dbReference>
<dbReference type="STRING" id="4540.A0A3L6RHW0"/>
<keyword evidence="3" id="KW-1185">Reference proteome</keyword>
<evidence type="ECO:0000256" key="1">
    <source>
        <dbReference type="SAM" id="MobiDB-lite"/>
    </source>
</evidence>
<organism evidence="2 3">
    <name type="scientific">Panicum miliaceum</name>
    <name type="common">Proso millet</name>
    <name type="synonym">Broomcorn millet</name>
    <dbReference type="NCBI Taxonomy" id="4540"/>
    <lineage>
        <taxon>Eukaryota</taxon>
        <taxon>Viridiplantae</taxon>
        <taxon>Streptophyta</taxon>
        <taxon>Embryophyta</taxon>
        <taxon>Tracheophyta</taxon>
        <taxon>Spermatophyta</taxon>
        <taxon>Magnoliopsida</taxon>
        <taxon>Liliopsida</taxon>
        <taxon>Poales</taxon>
        <taxon>Poaceae</taxon>
        <taxon>PACMAD clade</taxon>
        <taxon>Panicoideae</taxon>
        <taxon>Panicodae</taxon>
        <taxon>Paniceae</taxon>
        <taxon>Panicinae</taxon>
        <taxon>Panicum</taxon>
        <taxon>Panicum sect. Panicum</taxon>
    </lineage>
</organism>
<comment type="caution">
    <text evidence="2">The sequence shown here is derived from an EMBL/GenBank/DDBJ whole genome shotgun (WGS) entry which is preliminary data.</text>
</comment>
<dbReference type="OrthoDB" id="2585512at2759"/>
<dbReference type="InterPro" id="IPR032675">
    <property type="entry name" value="LRR_dom_sf"/>
</dbReference>
<dbReference type="PROSITE" id="PS51257">
    <property type="entry name" value="PROKAR_LIPOPROTEIN"/>
    <property type="match status" value="1"/>
</dbReference>
<proteinExistence type="predicted"/>
<evidence type="ECO:0000313" key="3">
    <source>
        <dbReference type="Proteomes" id="UP000275267"/>
    </source>
</evidence>
<sequence>MRLSLSRWKAVTNNGIGCVIVSCPNLRELLLRWYIGIMDLGLHLLAQKLTSLDVSYTMNVYHGRCTLRRAHELRRHAVASFSPRVGPPGPRPPEASVRGSETGGGASGGGERKGERWRVFSLGGRGRRGGRATDEQRGHNCFTLNQCLCSSSVS</sequence>
<gene>
    <name evidence="2" type="ORF">C2845_PM13G25760</name>
</gene>
<dbReference type="EMBL" id="PQIB02000008">
    <property type="protein sequence ID" value="RLN04080.1"/>
    <property type="molecule type" value="Genomic_DNA"/>
</dbReference>
<feature type="region of interest" description="Disordered" evidence="1">
    <location>
        <begin position="78"/>
        <end position="113"/>
    </location>
</feature>
<protein>
    <submittedName>
        <fullName evidence="2">Uncharacterized protein</fullName>
    </submittedName>
</protein>
<name>A0A3L6RHW0_PANMI</name>
<accession>A0A3L6RHW0</accession>
<evidence type="ECO:0000313" key="2">
    <source>
        <dbReference type="EMBL" id="RLN04080.1"/>
    </source>
</evidence>
<dbReference type="AlphaFoldDB" id="A0A3L6RHW0"/>